<dbReference type="Pfam" id="PF00307">
    <property type="entry name" value="CH"/>
    <property type="match status" value="1"/>
</dbReference>
<organism evidence="6 7">
    <name type="scientific">Exophiala aquamarina CBS 119918</name>
    <dbReference type="NCBI Taxonomy" id="1182545"/>
    <lineage>
        <taxon>Eukaryota</taxon>
        <taxon>Fungi</taxon>
        <taxon>Dikarya</taxon>
        <taxon>Ascomycota</taxon>
        <taxon>Pezizomycotina</taxon>
        <taxon>Eurotiomycetes</taxon>
        <taxon>Chaetothyriomycetidae</taxon>
        <taxon>Chaetothyriales</taxon>
        <taxon>Herpotrichiellaceae</taxon>
        <taxon>Exophiala</taxon>
    </lineage>
</organism>
<name>A0A072PQB5_9EURO</name>
<dbReference type="GO" id="GO:0005516">
    <property type="term" value="F:calmodulin binding"/>
    <property type="evidence" value="ECO:0007669"/>
    <property type="project" value="UniProtKB-KW"/>
</dbReference>
<dbReference type="PROSITE" id="PS50021">
    <property type="entry name" value="CH"/>
    <property type="match status" value="1"/>
</dbReference>
<comment type="caution">
    <text evidence="6">The sequence shown here is derived from an EMBL/GenBank/DDBJ whole genome shotgun (WGS) entry which is preliminary data.</text>
</comment>
<dbReference type="PANTHER" id="PTHR22706:SF1">
    <property type="entry name" value="ASSEMBLY FACTOR FOR SPINDLE MICROTUBULES"/>
    <property type="match status" value="1"/>
</dbReference>
<dbReference type="InterPro" id="IPR001715">
    <property type="entry name" value="CH_dom"/>
</dbReference>
<feature type="region of interest" description="Disordered" evidence="4">
    <location>
        <begin position="133"/>
        <end position="217"/>
    </location>
</feature>
<evidence type="ECO:0000313" key="6">
    <source>
        <dbReference type="EMBL" id="KEF57700.1"/>
    </source>
</evidence>
<reference evidence="6 7" key="1">
    <citation type="submission" date="2013-03" db="EMBL/GenBank/DDBJ databases">
        <title>The Genome Sequence of Exophiala aquamarina CBS 119918.</title>
        <authorList>
            <consortium name="The Broad Institute Genomics Platform"/>
            <person name="Cuomo C."/>
            <person name="de Hoog S."/>
            <person name="Gorbushina A."/>
            <person name="Walker B."/>
            <person name="Young S.K."/>
            <person name="Zeng Q."/>
            <person name="Gargeya S."/>
            <person name="Fitzgerald M."/>
            <person name="Haas B."/>
            <person name="Abouelleil A."/>
            <person name="Allen A.W."/>
            <person name="Alvarado L."/>
            <person name="Arachchi H.M."/>
            <person name="Berlin A.M."/>
            <person name="Chapman S.B."/>
            <person name="Gainer-Dewar J."/>
            <person name="Goldberg J."/>
            <person name="Griggs A."/>
            <person name="Gujja S."/>
            <person name="Hansen M."/>
            <person name="Howarth C."/>
            <person name="Imamovic A."/>
            <person name="Ireland A."/>
            <person name="Larimer J."/>
            <person name="McCowan C."/>
            <person name="Murphy C."/>
            <person name="Pearson M."/>
            <person name="Poon T.W."/>
            <person name="Priest M."/>
            <person name="Roberts A."/>
            <person name="Saif S."/>
            <person name="Shea T."/>
            <person name="Sisk P."/>
            <person name="Sykes S."/>
            <person name="Wortman J."/>
            <person name="Nusbaum C."/>
            <person name="Birren B."/>
        </authorList>
    </citation>
    <scope>NUCLEOTIDE SEQUENCE [LARGE SCALE GENOMIC DNA]</scope>
    <source>
        <strain evidence="6 7">CBS 119918</strain>
    </source>
</reference>
<evidence type="ECO:0000256" key="4">
    <source>
        <dbReference type="SAM" id="MobiDB-lite"/>
    </source>
</evidence>
<evidence type="ECO:0000256" key="1">
    <source>
        <dbReference type="ARBA" id="ARBA00004496"/>
    </source>
</evidence>
<feature type="region of interest" description="Disordered" evidence="4">
    <location>
        <begin position="330"/>
        <end position="374"/>
    </location>
</feature>
<dbReference type="GO" id="GO:0007051">
    <property type="term" value="P:spindle organization"/>
    <property type="evidence" value="ECO:0007669"/>
    <property type="project" value="TreeGrafter"/>
</dbReference>
<dbReference type="VEuPathDB" id="FungiDB:A1O9_05618"/>
<proteinExistence type="predicted"/>
<feature type="region of interest" description="Disordered" evidence="4">
    <location>
        <begin position="75"/>
        <end position="97"/>
    </location>
</feature>
<feature type="compositionally biased region" description="Basic and acidic residues" evidence="4">
    <location>
        <begin position="330"/>
        <end position="341"/>
    </location>
</feature>
<dbReference type="RefSeq" id="XP_013260290.1">
    <property type="nucleotide sequence ID" value="XM_013404836.1"/>
</dbReference>
<evidence type="ECO:0000256" key="2">
    <source>
        <dbReference type="ARBA" id="ARBA00022490"/>
    </source>
</evidence>
<evidence type="ECO:0000256" key="3">
    <source>
        <dbReference type="ARBA" id="ARBA00022860"/>
    </source>
</evidence>
<dbReference type="GO" id="GO:0000278">
    <property type="term" value="P:mitotic cell cycle"/>
    <property type="evidence" value="ECO:0007669"/>
    <property type="project" value="TreeGrafter"/>
</dbReference>
<feature type="region of interest" description="Disordered" evidence="4">
    <location>
        <begin position="415"/>
        <end position="489"/>
    </location>
</feature>
<dbReference type="GO" id="GO:0051295">
    <property type="term" value="P:establishment of meiotic spindle localization"/>
    <property type="evidence" value="ECO:0007669"/>
    <property type="project" value="TreeGrafter"/>
</dbReference>
<keyword evidence="7" id="KW-1185">Reference proteome</keyword>
<sequence length="1137" mass="124217">MTQRHKYNPNGTPCPLITGSAAPTRAAATAGRAHGSFPDANWRDNSICSDAGGGGDGDTTANIEFTSAFDRPSLMTGVRPRRQGRGNGKGNRTRTGTRLGFTIYDDDEQQASSGKRAIIPATAAAATNTLAMPARRSATAQPPQRPTHRVSFAPSSRNVGVHVEGQPGIVANEREGAPRPRRPISQAPLRRSLVKPDGGSRGHQQQQQQQELSSLPEDDTVIDLGMTTNTTQILKPARRGTIYIPNEDTTMPSMYMGIFSPIKDLDTRAIVEAAGVPDSEITGIAAQMAMKRARAPTSASRRQFTIAASPRRLGGPLQNVARPVQEAAEVEDRVGQGKGKENVPPGLVQGRRQDNDGKKEMMKKPAKPAPARRASTIMATMQSSKDGELRPLADDMAKLSLVNLEVKRPRLFAPTASSSGKAMDQNVPSSSSSSTRGTSSRLGRDAGCFKPAATHNDAGRGMAKKPSHSLGTRLLAPPPQVQERTSEKKPAVPNRFVLPNINIKSGVIPLTQAYPLLTEDLATPAMYEENWLNHQQIAITQLVNNLFETSASASKRGVIAEGMLLRIRLLELYGNAENVMLFKRLQGALLYGGLRVPSEALAGAAKLNSDVGKRRAFADLWLTTYDVGYLRAALEVVIGRQCGGRASSSPSDSPSGSLRRDSHEEMPSTTNHSTRRRHSLRRFIEAFLIRNEDGAPDEAAASTLSHAAHDSWSYQRTLLRSLMLIKLLDYTPTTIGGCLFQSSSNHKSSASLLQALFQMLSPSAGDPSRALGHIGYTVHHVQHPLEEYSYEIENLAVDLRDGVRLTRLVEFLLPASENCLSDEDGERQQQPQRDWPWRPLSQQLKLPCVSRATKLHNVQVALNALHKIQGMATLMQDISAEDIVDGFREKTVKLLWGLTNTWGLGGLVDWADVEREIKRLRRANESTDDWKGCLLTIPEGGEATGHTRYKALLVLWAQVVAKTRGILVKNMTTSFADGRVFESIVDEYEPYIMPIGQKSTGRKHLSERLRGLGCSEQFAGLFSHSDSSSKRIHVFDQDFVTAALAFLCSRLLGPSRSSRAAVSIQRSWRQHWGRVMDDRKSQLKMLADECAAMVSTTGLHQEVGATRKHDEAEPKSDEATAVPLSQNVDEADIWLAL</sequence>
<dbReference type="OrthoDB" id="76388at2759"/>
<feature type="region of interest" description="Disordered" evidence="4">
    <location>
        <begin position="1"/>
        <end position="20"/>
    </location>
</feature>
<accession>A0A072PQB5</accession>
<dbReference type="STRING" id="1182545.A0A072PQB5"/>
<feature type="domain" description="Calponin-homology (CH)" evidence="5">
    <location>
        <begin position="746"/>
        <end position="903"/>
    </location>
</feature>
<gene>
    <name evidence="6" type="ORF">A1O9_05618</name>
</gene>
<dbReference type="Gene3D" id="1.10.418.10">
    <property type="entry name" value="Calponin-like domain"/>
    <property type="match status" value="2"/>
</dbReference>
<dbReference type="AlphaFoldDB" id="A0A072PQB5"/>
<comment type="subcellular location">
    <subcellularLocation>
        <location evidence="1">Cytoplasm</location>
    </subcellularLocation>
</comment>
<dbReference type="InterPro" id="IPR051185">
    <property type="entry name" value="ASPM"/>
</dbReference>
<protein>
    <recommendedName>
        <fullName evidence="5">Calponin-homology (CH) domain-containing protein</fullName>
    </recommendedName>
</protein>
<dbReference type="Proteomes" id="UP000027920">
    <property type="component" value="Unassembled WGS sequence"/>
</dbReference>
<feature type="region of interest" description="Disordered" evidence="4">
    <location>
        <begin position="642"/>
        <end position="676"/>
    </location>
</feature>
<dbReference type="SUPFAM" id="SSF47576">
    <property type="entry name" value="Calponin-homology domain, CH-domain"/>
    <property type="match status" value="1"/>
</dbReference>
<evidence type="ECO:0000313" key="7">
    <source>
        <dbReference type="Proteomes" id="UP000027920"/>
    </source>
</evidence>
<dbReference type="CDD" id="cd21223">
    <property type="entry name" value="CH_ASPM_rpt1"/>
    <property type="match status" value="1"/>
</dbReference>
<dbReference type="EMBL" id="AMGV01000004">
    <property type="protein sequence ID" value="KEF57700.1"/>
    <property type="molecule type" value="Genomic_DNA"/>
</dbReference>
<feature type="compositionally biased region" description="Low complexity" evidence="4">
    <location>
        <begin position="643"/>
        <end position="657"/>
    </location>
</feature>
<dbReference type="InterPro" id="IPR036872">
    <property type="entry name" value="CH_dom_sf"/>
</dbReference>
<dbReference type="GeneID" id="25280543"/>
<keyword evidence="3" id="KW-0112">Calmodulin-binding</keyword>
<dbReference type="GO" id="GO:0000922">
    <property type="term" value="C:spindle pole"/>
    <property type="evidence" value="ECO:0007669"/>
    <property type="project" value="TreeGrafter"/>
</dbReference>
<dbReference type="HOGENOM" id="CLU_005445_0_0_1"/>
<keyword evidence="2" id="KW-0963">Cytoplasm</keyword>
<feature type="compositionally biased region" description="Low complexity" evidence="4">
    <location>
        <begin position="429"/>
        <end position="441"/>
    </location>
</feature>
<dbReference type="PANTHER" id="PTHR22706">
    <property type="entry name" value="ASSEMBLY FACTOR FOR SPINDLE MICROTUBULES"/>
    <property type="match status" value="1"/>
</dbReference>
<feature type="compositionally biased region" description="Basic and acidic residues" evidence="4">
    <location>
        <begin position="351"/>
        <end position="363"/>
    </location>
</feature>
<evidence type="ECO:0000259" key="5">
    <source>
        <dbReference type="PROSITE" id="PS50021"/>
    </source>
</evidence>
<dbReference type="GO" id="GO:0005737">
    <property type="term" value="C:cytoplasm"/>
    <property type="evidence" value="ECO:0007669"/>
    <property type="project" value="UniProtKB-SubCell"/>
</dbReference>